<evidence type="ECO:0000256" key="9">
    <source>
        <dbReference type="ARBA" id="ARBA00023163"/>
    </source>
</evidence>
<feature type="compositionally biased region" description="Polar residues" evidence="14">
    <location>
        <begin position="62"/>
        <end position="80"/>
    </location>
</feature>
<organism evidence="16 17">
    <name type="scientific">Temnothorax curvispinosus</name>
    <dbReference type="NCBI Taxonomy" id="300111"/>
    <lineage>
        <taxon>Eukaryota</taxon>
        <taxon>Metazoa</taxon>
        <taxon>Ecdysozoa</taxon>
        <taxon>Arthropoda</taxon>
        <taxon>Hexapoda</taxon>
        <taxon>Insecta</taxon>
        <taxon>Pterygota</taxon>
        <taxon>Neoptera</taxon>
        <taxon>Endopterygota</taxon>
        <taxon>Hymenoptera</taxon>
        <taxon>Apocrita</taxon>
        <taxon>Aculeata</taxon>
        <taxon>Formicoidea</taxon>
        <taxon>Formicidae</taxon>
        <taxon>Myrmicinae</taxon>
        <taxon>Temnothorax</taxon>
    </lineage>
</organism>
<keyword evidence="8 12" id="KW-0238">DNA-binding</keyword>
<dbReference type="PANTHER" id="PTHR46600">
    <property type="entry name" value="THAP DOMAIN-CONTAINING"/>
    <property type="match status" value="1"/>
</dbReference>
<dbReference type="InterPro" id="IPR006612">
    <property type="entry name" value="THAP_Znf"/>
</dbReference>
<protein>
    <submittedName>
        <fullName evidence="17">Uncharacterized protein LOC112451570</fullName>
    </submittedName>
</protein>
<keyword evidence="3" id="KW-0479">Metal-binding</keyword>
<reference evidence="17" key="1">
    <citation type="submission" date="2025-08" db="UniProtKB">
        <authorList>
            <consortium name="RefSeq"/>
        </authorList>
    </citation>
    <scope>IDENTIFICATION</scope>
    <source>
        <tissue evidence="17">Whole body</tissue>
    </source>
</reference>
<evidence type="ECO:0000259" key="15">
    <source>
        <dbReference type="PROSITE" id="PS50950"/>
    </source>
</evidence>
<evidence type="ECO:0000256" key="2">
    <source>
        <dbReference type="ARBA" id="ARBA00006177"/>
    </source>
</evidence>
<dbReference type="GO" id="GO:0043565">
    <property type="term" value="F:sequence-specific DNA binding"/>
    <property type="evidence" value="ECO:0007669"/>
    <property type="project" value="InterPro"/>
</dbReference>
<evidence type="ECO:0000256" key="11">
    <source>
        <dbReference type="ARBA" id="ARBA00023306"/>
    </source>
</evidence>
<dbReference type="GO" id="GO:0008270">
    <property type="term" value="F:zinc ion binding"/>
    <property type="evidence" value="ECO:0007669"/>
    <property type="project" value="UniProtKB-KW"/>
</dbReference>
<evidence type="ECO:0000256" key="12">
    <source>
        <dbReference type="PROSITE-ProRule" id="PRU00309"/>
    </source>
</evidence>
<comment type="similarity">
    <text evidence="2">Belongs to the THAP1 family.</text>
</comment>
<dbReference type="InterPro" id="IPR026516">
    <property type="entry name" value="THAP1/10"/>
</dbReference>
<evidence type="ECO:0000256" key="6">
    <source>
        <dbReference type="ARBA" id="ARBA00023015"/>
    </source>
</evidence>
<dbReference type="OrthoDB" id="7540842at2759"/>
<keyword evidence="9" id="KW-0804">Transcription</keyword>
<dbReference type="AlphaFoldDB" id="A0A6J1PC67"/>
<dbReference type="Proteomes" id="UP000504618">
    <property type="component" value="Unplaced"/>
</dbReference>
<dbReference type="SUPFAM" id="SSF57716">
    <property type="entry name" value="Glucocorticoid receptor-like (DNA-binding domain)"/>
    <property type="match status" value="1"/>
</dbReference>
<dbReference type="RefSeq" id="XP_024866996.1">
    <property type="nucleotide sequence ID" value="XM_025011228.1"/>
</dbReference>
<evidence type="ECO:0000256" key="8">
    <source>
        <dbReference type="ARBA" id="ARBA00023125"/>
    </source>
</evidence>
<feature type="domain" description="THAP-type" evidence="15">
    <location>
        <begin position="1"/>
        <end position="58"/>
    </location>
</feature>
<evidence type="ECO:0000313" key="17">
    <source>
        <dbReference type="RefSeq" id="XP_024866996.1"/>
    </source>
</evidence>
<evidence type="ECO:0000256" key="10">
    <source>
        <dbReference type="ARBA" id="ARBA00023242"/>
    </source>
</evidence>
<evidence type="ECO:0000256" key="14">
    <source>
        <dbReference type="SAM" id="MobiDB-lite"/>
    </source>
</evidence>
<dbReference type="GeneID" id="112451570"/>
<keyword evidence="4 12" id="KW-0863">Zinc-finger</keyword>
<accession>A0A6J1PC67</accession>
<evidence type="ECO:0000256" key="3">
    <source>
        <dbReference type="ARBA" id="ARBA00022723"/>
    </source>
</evidence>
<proteinExistence type="inferred from homology"/>
<sequence>MKTWLQWVRACGRLDLELKGPEYAHQNCRLCHLHFENKWYKINKVRARLHPDAVPTIFFGPSFQQQDNTAPEQTTQQSEENVVKEKVDRNTCAEAIVAEMQVQEDNSKAETSQTIVPIIVSDVEITQPSTSTIKKPAVRTKSSDDSPRKKKLREKFQKLKAQNKIMRETIRRLRMEKKKKATKVEEENEFDQLIKLGRKLLPEKFNRILAAQVDAQLKCKRGRRYDPEFKKFALSLFFLSPRMYRELKDSIALPSVRSLQLFTQK</sequence>
<evidence type="ECO:0000313" key="16">
    <source>
        <dbReference type="Proteomes" id="UP000504618"/>
    </source>
</evidence>
<evidence type="ECO:0000256" key="13">
    <source>
        <dbReference type="SAM" id="Coils"/>
    </source>
</evidence>
<keyword evidence="6" id="KW-0805">Transcription regulation</keyword>
<gene>
    <name evidence="17" type="primary">LOC112451570</name>
</gene>
<dbReference type="GO" id="GO:0005654">
    <property type="term" value="C:nucleoplasm"/>
    <property type="evidence" value="ECO:0007669"/>
    <property type="project" value="UniProtKB-SubCell"/>
</dbReference>
<dbReference type="PROSITE" id="PS50950">
    <property type="entry name" value="ZF_THAP"/>
    <property type="match status" value="1"/>
</dbReference>
<keyword evidence="10" id="KW-0539">Nucleus</keyword>
<name>A0A6J1PC67_9HYME</name>
<comment type="subcellular location">
    <subcellularLocation>
        <location evidence="1">Nucleus</location>
        <location evidence="1">Nucleoplasm</location>
    </subcellularLocation>
</comment>
<dbReference type="Pfam" id="PF05485">
    <property type="entry name" value="THAP"/>
    <property type="match status" value="1"/>
</dbReference>
<keyword evidence="16" id="KW-1185">Reference proteome</keyword>
<dbReference type="PANTHER" id="PTHR46600:SF1">
    <property type="entry name" value="THAP DOMAIN-CONTAINING PROTEIN 1"/>
    <property type="match status" value="1"/>
</dbReference>
<feature type="coiled-coil region" evidence="13">
    <location>
        <begin position="149"/>
        <end position="176"/>
    </location>
</feature>
<keyword evidence="11" id="KW-0131">Cell cycle</keyword>
<keyword evidence="5" id="KW-0862">Zinc</keyword>
<evidence type="ECO:0000256" key="4">
    <source>
        <dbReference type="ARBA" id="ARBA00022771"/>
    </source>
</evidence>
<evidence type="ECO:0000256" key="1">
    <source>
        <dbReference type="ARBA" id="ARBA00004642"/>
    </source>
</evidence>
<dbReference type="Pfam" id="PF12017">
    <property type="entry name" value="Tnp_P_element"/>
    <property type="match status" value="1"/>
</dbReference>
<feature type="region of interest" description="Disordered" evidence="14">
    <location>
        <begin position="61"/>
        <end position="85"/>
    </location>
</feature>
<evidence type="ECO:0000256" key="7">
    <source>
        <dbReference type="ARBA" id="ARBA00023054"/>
    </source>
</evidence>
<keyword evidence="7 13" id="KW-0175">Coiled coil</keyword>
<dbReference type="InterPro" id="IPR021896">
    <property type="entry name" value="THAP9-like_HTH"/>
</dbReference>
<evidence type="ECO:0000256" key="5">
    <source>
        <dbReference type="ARBA" id="ARBA00022833"/>
    </source>
</evidence>